<accession>A0A0G0JWZ5</accession>
<gene>
    <name evidence="1" type="ORF">US90_C0033G0009</name>
</gene>
<dbReference type="AlphaFoldDB" id="A0A0G0JWZ5"/>
<comment type="caution">
    <text evidence="1">The sequence shown here is derived from an EMBL/GenBank/DDBJ whole genome shotgun (WGS) entry which is preliminary data.</text>
</comment>
<protein>
    <submittedName>
        <fullName evidence="1">Uncharacterized protein</fullName>
    </submittedName>
</protein>
<evidence type="ECO:0000313" key="2">
    <source>
        <dbReference type="Proteomes" id="UP000034406"/>
    </source>
</evidence>
<dbReference type="EMBL" id="LBUT01000033">
    <property type="protein sequence ID" value="KKQ67630.1"/>
    <property type="molecule type" value="Genomic_DNA"/>
</dbReference>
<organism evidence="1 2">
    <name type="scientific">Candidatus Shapirobacteria bacterium GW2011_GWE2_38_30</name>
    <dbReference type="NCBI Taxonomy" id="1618490"/>
    <lineage>
        <taxon>Bacteria</taxon>
        <taxon>Candidatus Shapironibacteriota</taxon>
    </lineage>
</organism>
<proteinExistence type="predicted"/>
<name>A0A0G0JWZ5_9BACT</name>
<dbReference type="Proteomes" id="UP000034406">
    <property type="component" value="Unassembled WGS sequence"/>
</dbReference>
<dbReference type="STRING" id="1618490.US90_C0033G0009"/>
<sequence>MALVATDWTITRGVANDIRYVGGDHDGTGGTPSYATVIEFHRWLQGLADDAVAAGDDELDITSLNPSARSTDNIITLINNYNIDATAAEHLYDGSIIQNDGDDIYDGIVNFGNADVQIRIIQNGAVISSALSFWNYNNAGLNADATSGISHRFMIKTVSGGNPIDGRKLIGTCRRFGYTYSEFTINATARGNNVLALTDSTDLNNQTDSGTVSGWSTDYTNTEGYAALDIDNNLEDEHYYSDWNISGTHTTINDFYEYTKYLSRDGSSATTLYGISGELFRGITHDITVVQSTGTFVEPELLTWGAGATLGTGQLFAANSTTSATHLYIQLLTGAAPNGSITGATGVASVTSYLERTVSKPFCGASTGSAIIGAYGLGIEPTDLSSSDSLSDLEGDAPKSPPNYVTNTLAGLVDGEDRVLVAPRFGVDSNNDPAINKTQMTLSTALAADNITSVVVNAVPDYTPASGTIRVIDNDGFERRLIYTAVNTTSKTFTIDPAASEADVPNVADFLTVNASISNGVYISYIDDLAGAPGSLSFTSVHSDVTALSLVIIVRDGGEVNNTPIKQYIAPWSQTNSNNTATAIRTSDT</sequence>
<reference evidence="1 2" key="1">
    <citation type="journal article" date="2015" name="Nature">
        <title>rRNA introns, odd ribosomes, and small enigmatic genomes across a large radiation of phyla.</title>
        <authorList>
            <person name="Brown C.T."/>
            <person name="Hug L.A."/>
            <person name="Thomas B.C."/>
            <person name="Sharon I."/>
            <person name="Castelle C.J."/>
            <person name="Singh A."/>
            <person name="Wilkins M.J."/>
            <person name="Williams K.H."/>
            <person name="Banfield J.F."/>
        </authorList>
    </citation>
    <scope>NUCLEOTIDE SEQUENCE [LARGE SCALE GENOMIC DNA]</scope>
</reference>
<evidence type="ECO:0000313" key="1">
    <source>
        <dbReference type="EMBL" id="KKQ67630.1"/>
    </source>
</evidence>